<evidence type="ECO:0000256" key="2">
    <source>
        <dbReference type="ARBA" id="ARBA00030244"/>
    </source>
</evidence>
<gene>
    <name evidence="5" type="ORF">AAG570_013854</name>
</gene>
<organism evidence="5 6">
    <name type="scientific">Ranatra chinensis</name>
    <dbReference type="NCBI Taxonomy" id="642074"/>
    <lineage>
        <taxon>Eukaryota</taxon>
        <taxon>Metazoa</taxon>
        <taxon>Ecdysozoa</taxon>
        <taxon>Arthropoda</taxon>
        <taxon>Hexapoda</taxon>
        <taxon>Insecta</taxon>
        <taxon>Pterygota</taxon>
        <taxon>Neoptera</taxon>
        <taxon>Paraneoptera</taxon>
        <taxon>Hemiptera</taxon>
        <taxon>Heteroptera</taxon>
        <taxon>Panheteroptera</taxon>
        <taxon>Nepomorpha</taxon>
        <taxon>Nepidae</taxon>
        <taxon>Ranatrinae</taxon>
        <taxon>Ranatra</taxon>
    </lineage>
</organism>
<evidence type="ECO:0000259" key="4">
    <source>
        <dbReference type="PROSITE" id="PS51279"/>
    </source>
</evidence>
<dbReference type="InterPro" id="IPR027124">
    <property type="entry name" value="Swc5/CFDP1/2"/>
</dbReference>
<reference evidence="5 6" key="1">
    <citation type="submission" date="2024-07" db="EMBL/GenBank/DDBJ databases">
        <title>Chromosome-level genome assembly of the water stick insect Ranatra chinensis (Heteroptera: Nepidae).</title>
        <authorList>
            <person name="Liu X."/>
        </authorList>
    </citation>
    <scope>NUCLEOTIDE SEQUENCE [LARGE SCALE GENOMIC DNA]</scope>
    <source>
        <strain evidence="5">Cailab_2021Rc</strain>
        <tissue evidence="5">Muscle</tissue>
    </source>
</reference>
<feature type="domain" description="BCNT-C" evidence="4">
    <location>
        <begin position="65"/>
        <end position="145"/>
    </location>
</feature>
<dbReference type="InterPro" id="IPR011421">
    <property type="entry name" value="BCNT-C"/>
</dbReference>
<evidence type="ECO:0000256" key="3">
    <source>
        <dbReference type="SAM" id="MobiDB-lite"/>
    </source>
</evidence>
<sequence>MKDCGPPMRKNMSSVSPNASNGTKTDEKENNSEPAKKTTKKITQIFEFAGEKVERVNRGVVRGAGPRGGGLTAVLGMIGKKGKLTTLEKSKLDWEKFKEQEGIREDLHTHNKGKNGYLERQDFLERSDLRQFELEKEMRSSRRSNH</sequence>
<feature type="region of interest" description="Disordered" evidence="3">
    <location>
        <begin position="1"/>
        <end position="41"/>
    </location>
</feature>
<evidence type="ECO:0000256" key="1">
    <source>
        <dbReference type="ARBA" id="ARBA00019033"/>
    </source>
</evidence>
<dbReference type="PANTHER" id="PTHR48407:SF1">
    <property type="entry name" value="CRANIOFACIAL DEVELOPMENT PROTEIN 1"/>
    <property type="match status" value="1"/>
</dbReference>
<dbReference type="EMBL" id="JBFDAA010000009">
    <property type="protein sequence ID" value="KAL1129325.1"/>
    <property type="molecule type" value="Genomic_DNA"/>
</dbReference>
<dbReference type="Pfam" id="PF07572">
    <property type="entry name" value="BCNT"/>
    <property type="match status" value="1"/>
</dbReference>
<proteinExistence type="predicted"/>
<comment type="caution">
    <text evidence="5">The sequence shown here is derived from an EMBL/GenBank/DDBJ whole genome shotgun (WGS) entry which is preliminary data.</text>
</comment>
<accession>A0ABD0YDD7</accession>
<evidence type="ECO:0000313" key="6">
    <source>
        <dbReference type="Proteomes" id="UP001558652"/>
    </source>
</evidence>
<dbReference type="AlphaFoldDB" id="A0ABD0YDD7"/>
<dbReference type="PANTHER" id="PTHR48407">
    <property type="entry name" value="CRANIOFACIAL DEVELOPMENT PROTEIN 1"/>
    <property type="match status" value="1"/>
</dbReference>
<feature type="compositionally biased region" description="Basic and acidic residues" evidence="3">
    <location>
        <begin position="24"/>
        <end position="36"/>
    </location>
</feature>
<name>A0ABD0YDD7_9HEMI</name>
<keyword evidence="6" id="KW-1185">Reference proteome</keyword>
<evidence type="ECO:0000313" key="5">
    <source>
        <dbReference type="EMBL" id="KAL1129325.1"/>
    </source>
</evidence>
<feature type="compositionally biased region" description="Polar residues" evidence="3">
    <location>
        <begin position="11"/>
        <end position="23"/>
    </location>
</feature>
<dbReference type="PROSITE" id="PS51279">
    <property type="entry name" value="BCNT_C"/>
    <property type="match status" value="1"/>
</dbReference>
<protein>
    <recommendedName>
        <fullName evidence="1">Craniofacial development protein 1</fullName>
    </recommendedName>
    <alternativeName>
        <fullName evidence="2">Bucentaur</fullName>
    </alternativeName>
</protein>
<dbReference type="Proteomes" id="UP001558652">
    <property type="component" value="Unassembled WGS sequence"/>
</dbReference>